<dbReference type="RefSeq" id="WP_075074662.1">
    <property type="nucleotide sequence ID" value="NZ_DF967972.1"/>
</dbReference>
<evidence type="ECO:0000313" key="6">
    <source>
        <dbReference type="Proteomes" id="UP000055060"/>
    </source>
</evidence>
<organism evidence="5">
    <name type="scientific">Longilinea arvoryzae</name>
    <dbReference type="NCBI Taxonomy" id="360412"/>
    <lineage>
        <taxon>Bacteria</taxon>
        <taxon>Bacillati</taxon>
        <taxon>Chloroflexota</taxon>
        <taxon>Anaerolineae</taxon>
        <taxon>Anaerolineales</taxon>
        <taxon>Anaerolineaceae</taxon>
        <taxon>Longilinea</taxon>
    </lineage>
</organism>
<dbReference type="OrthoDB" id="305468at2"/>
<dbReference type="Proteomes" id="UP000055060">
    <property type="component" value="Unassembled WGS sequence"/>
</dbReference>
<evidence type="ECO:0000256" key="2">
    <source>
        <dbReference type="SAM" id="MobiDB-lite"/>
    </source>
</evidence>
<reference evidence="5" key="1">
    <citation type="submission" date="2015-07" db="EMBL/GenBank/DDBJ databases">
        <title>Draft Genome Sequences of Anaerolinea thermolimosa IMO-1, Bellilinea caldifistulae GOMI-1, Leptolinea tardivitalis YMTK-2, Levilinea saccharolytica KIBI-1,Longilinea arvoryzae KOME-1, Previously Described as Members of the Anaerolineaceae (Chloroflexi).</title>
        <authorList>
            <person name="Sekiguchi Y."/>
            <person name="Ohashi A."/>
            <person name="Matsuura N."/>
            <person name="Tourlousse M.D."/>
        </authorList>
    </citation>
    <scope>NUCLEOTIDE SEQUENCE [LARGE SCALE GENOMIC DNA]</scope>
    <source>
        <strain evidence="5">KOME-1</strain>
    </source>
</reference>
<keyword evidence="3" id="KW-1133">Transmembrane helix</keyword>
<evidence type="ECO:0000256" key="1">
    <source>
        <dbReference type="ARBA" id="ARBA00006068"/>
    </source>
</evidence>
<sequence length="306" mass="33957">MSQPVQRPPTGNTVPAPTAQKTDPLSYYQPIPVTIQPLPPKRRKWGWWLVALVLIYFLAPLRTNLLVLGTDRTEGVNIGRSDTIILMSVVPLAPNVVMLSIPRDLWVTIPGYGEQRINTAHFFAEAQQPGSGPQAAMNTIEANFGVHVSRYISINFDGFVEMVDAVGGVDVELEHDEGGLTAGKHHLDAGQALAFARERYTSDDFHRMKHGQMVIRAAALKMANPVNWYRWPKLLAGLSHAVQTNLPIYDWPRLGFAVLRAALTNTIDSHVLDRDYVTPTITDEGADILMPNWDAIRPLIVDLFAP</sequence>
<keyword evidence="3" id="KW-0812">Transmembrane</keyword>
<feature type="transmembrane region" description="Helical" evidence="3">
    <location>
        <begin position="45"/>
        <end position="63"/>
    </location>
</feature>
<proteinExistence type="inferred from homology"/>
<evidence type="ECO:0000259" key="4">
    <source>
        <dbReference type="Pfam" id="PF03816"/>
    </source>
</evidence>
<dbReference type="EMBL" id="DF967972">
    <property type="protein sequence ID" value="GAP15482.1"/>
    <property type="molecule type" value="Genomic_DNA"/>
</dbReference>
<dbReference type="InterPro" id="IPR050922">
    <property type="entry name" value="LytR/CpsA/Psr_CW_biosynth"/>
</dbReference>
<gene>
    <name evidence="5" type="ORF">LARV_03271</name>
</gene>
<dbReference type="STRING" id="360412.LARV_03271"/>
<dbReference type="NCBIfam" id="TIGR00350">
    <property type="entry name" value="lytR_cpsA_psr"/>
    <property type="match status" value="1"/>
</dbReference>
<dbReference type="Gene3D" id="3.40.630.190">
    <property type="entry name" value="LCP protein"/>
    <property type="match status" value="1"/>
</dbReference>
<dbReference type="PANTHER" id="PTHR33392">
    <property type="entry name" value="POLYISOPRENYL-TEICHOIC ACID--PEPTIDOGLYCAN TEICHOIC ACID TRANSFERASE TAGU"/>
    <property type="match status" value="1"/>
</dbReference>
<accession>A0A0S7BNX6</accession>
<dbReference type="PANTHER" id="PTHR33392:SF6">
    <property type="entry name" value="POLYISOPRENYL-TEICHOIC ACID--PEPTIDOGLYCAN TEICHOIC ACID TRANSFERASE TAGU"/>
    <property type="match status" value="1"/>
</dbReference>
<feature type="region of interest" description="Disordered" evidence="2">
    <location>
        <begin position="1"/>
        <end position="21"/>
    </location>
</feature>
<evidence type="ECO:0000313" key="5">
    <source>
        <dbReference type="EMBL" id="GAP15482.1"/>
    </source>
</evidence>
<protein>
    <submittedName>
        <fullName evidence="5">Transcriptional attenuator, LytR family</fullName>
    </submittedName>
</protein>
<dbReference type="AlphaFoldDB" id="A0A0S7BNX6"/>
<keyword evidence="3" id="KW-0472">Membrane</keyword>
<evidence type="ECO:0000256" key="3">
    <source>
        <dbReference type="SAM" id="Phobius"/>
    </source>
</evidence>
<feature type="domain" description="Cell envelope-related transcriptional attenuator" evidence="4">
    <location>
        <begin position="80"/>
        <end position="223"/>
    </location>
</feature>
<comment type="similarity">
    <text evidence="1">Belongs to the LytR/CpsA/Psr (LCP) family.</text>
</comment>
<keyword evidence="6" id="KW-1185">Reference proteome</keyword>
<dbReference type="Pfam" id="PF03816">
    <property type="entry name" value="LytR_cpsA_psr"/>
    <property type="match status" value="1"/>
</dbReference>
<dbReference type="InterPro" id="IPR004474">
    <property type="entry name" value="LytR_CpsA_psr"/>
</dbReference>
<name>A0A0S7BNX6_9CHLR</name>